<evidence type="ECO:0000313" key="11">
    <source>
        <dbReference type="Proteomes" id="UP000676325"/>
    </source>
</evidence>
<keyword evidence="11" id="KW-1185">Reference proteome</keyword>
<gene>
    <name evidence="10" type="ORF">KDK95_23405</name>
</gene>
<dbReference type="PANTHER" id="PTHR43289">
    <property type="entry name" value="MITOGEN-ACTIVATED PROTEIN KINASE KINASE KINASE 20-RELATED"/>
    <property type="match status" value="1"/>
</dbReference>
<evidence type="ECO:0000313" key="10">
    <source>
        <dbReference type="EMBL" id="MBR7829274.1"/>
    </source>
</evidence>
<evidence type="ECO:0000256" key="6">
    <source>
        <dbReference type="ARBA" id="ARBA00022840"/>
    </source>
</evidence>
<feature type="domain" description="Protein kinase" evidence="9">
    <location>
        <begin position="17"/>
        <end position="266"/>
    </location>
</feature>
<dbReference type="SUPFAM" id="SSF56112">
    <property type="entry name" value="Protein kinase-like (PK-like)"/>
    <property type="match status" value="1"/>
</dbReference>
<accession>A0A941IJB5</accession>
<keyword evidence="3" id="KW-0808">Transferase</keyword>
<dbReference type="InterPro" id="IPR008271">
    <property type="entry name" value="Ser/Thr_kinase_AS"/>
</dbReference>
<name>A0A941IJB5_9ACTN</name>
<feature type="binding site" evidence="7">
    <location>
        <position position="46"/>
    </location>
    <ligand>
        <name>ATP</name>
        <dbReference type="ChEBI" id="CHEBI:30616"/>
    </ligand>
</feature>
<dbReference type="AlphaFoldDB" id="A0A941IJB5"/>
<dbReference type="PROSITE" id="PS00107">
    <property type="entry name" value="PROTEIN_KINASE_ATP"/>
    <property type="match status" value="1"/>
</dbReference>
<dbReference type="Gene3D" id="1.10.510.10">
    <property type="entry name" value="Transferase(Phosphotransferase) domain 1"/>
    <property type="match status" value="1"/>
</dbReference>
<keyword evidence="4 7" id="KW-0547">Nucleotide-binding</keyword>
<sequence>MGESPPGAAGDWVVPGYEHERPLGAGATGRVVLARHIESGAAVAIKYLDTRSAALAGIDGGFAEEARILSTLRSPNITALYEYVEGPAGSAIVMELVEGVTLRVLLREEGATGPEAALAVLKGSLLGLAAAHEAGVVHRDYKPDNVLVTPEGASKLVDFGLASRFGATPAAAGTPVYMAPERFSKGPASAASDVYAATATFFECVTGARPYSGTTVIELMAQHNEAPIPDELAPEPLRPLVRAGLAKAPEERPSSAAEFVAELEEIARAAYGEDWEERGQRKLATVVAALPLLLLRGAQAPPAEAATDFALTNLGAGPTGRSQMRRARGPVAATVGILVVALLISLLTKPAASVSAGATVQIATTVTAGGPTPTGPAALPAAAASATPTATAASSQTSTASAGSTAPKQSGGQSTTQPSTGTGTATTSAATSASSTPPTQHSTTAAPPPSLTVDSVQITVLGCQGLTGAYATVQVTSDGKASGTLTFTWFSSPSSSGAHTADGTPTVVSLAQGQTSVKATEMHDFSNAPPAYWGVEVTTDPAAASGNGSSETLYGPNCEIQ</sequence>
<evidence type="ECO:0000259" key="9">
    <source>
        <dbReference type="PROSITE" id="PS50011"/>
    </source>
</evidence>
<reference evidence="10" key="1">
    <citation type="submission" date="2021-04" db="EMBL/GenBank/DDBJ databases">
        <title>Genome based classification of Actinospica acidithermotolerans sp. nov., an actinobacterium isolated from an Indonesian hot spring.</title>
        <authorList>
            <person name="Kusuma A.B."/>
            <person name="Putra K.E."/>
            <person name="Nafisah S."/>
            <person name="Loh J."/>
            <person name="Nouioui I."/>
            <person name="Goodfellow M."/>
        </authorList>
    </citation>
    <scope>NUCLEOTIDE SEQUENCE</scope>
    <source>
        <strain evidence="10">MGRD01-02</strain>
    </source>
</reference>
<dbReference type="InterPro" id="IPR011009">
    <property type="entry name" value="Kinase-like_dom_sf"/>
</dbReference>
<dbReference type="Pfam" id="PF00069">
    <property type="entry name" value="Pkinase"/>
    <property type="match status" value="1"/>
</dbReference>
<dbReference type="RefSeq" id="WP_212520409.1">
    <property type="nucleotide sequence ID" value="NZ_JAGSOH010000080.1"/>
</dbReference>
<feature type="region of interest" description="Disordered" evidence="8">
    <location>
        <begin position="389"/>
        <end position="450"/>
    </location>
</feature>
<evidence type="ECO:0000256" key="5">
    <source>
        <dbReference type="ARBA" id="ARBA00022777"/>
    </source>
</evidence>
<protein>
    <recommendedName>
        <fullName evidence="1">non-specific serine/threonine protein kinase</fullName>
        <ecNumber evidence="1">2.7.11.1</ecNumber>
    </recommendedName>
</protein>
<dbReference type="Proteomes" id="UP000676325">
    <property type="component" value="Unassembled WGS sequence"/>
</dbReference>
<dbReference type="PROSITE" id="PS50011">
    <property type="entry name" value="PROTEIN_KINASE_DOM"/>
    <property type="match status" value="1"/>
</dbReference>
<dbReference type="Gene3D" id="3.30.200.20">
    <property type="entry name" value="Phosphorylase Kinase, domain 1"/>
    <property type="match status" value="1"/>
</dbReference>
<dbReference type="GO" id="GO:0004674">
    <property type="term" value="F:protein serine/threonine kinase activity"/>
    <property type="evidence" value="ECO:0007669"/>
    <property type="project" value="UniProtKB-KW"/>
</dbReference>
<evidence type="ECO:0000256" key="7">
    <source>
        <dbReference type="PROSITE-ProRule" id="PRU10141"/>
    </source>
</evidence>
<evidence type="ECO:0000256" key="8">
    <source>
        <dbReference type="SAM" id="MobiDB-lite"/>
    </source>
</evidence>
<evidence type="ECO:0000256" key="2">
    <source>
        <dbReference type="ARBA" id="ARBA00022527"/>
    </source>
</evidence>
<dbReference type="EMBL" id="JAGSOH010000080">
    <property type="protein sequence ID" value="MBR7829274.1"/>
    <property type="molecule type" value="Genomic_DNA"/>
</dbReference>
<feature type="compositionally biased region" description="Low complexity" evidence="8">
    <location>
        <begin position="389"/>
        <end position="445"/>
    </location>
</feature>
<dbReference type="InterPro" id="IPR017441">
    <property type="entry name" value="Protein_kinase_ATP_BS"/>
</dbReference>
<dbReference type="GO" id="GO:0005524">
    <property type="term" value="F:ATP binding"/>
    <property type="evidence" value="ECO:0007669"/>
    <property type="project" value="UniProtKB-UniRule"/>
</dbReference>
<evidence type="ECO:0000256" key="4">
    <source>
        <dbReference type="ARBA" id="ARBA00022741"/>
    </source>
</evidence>
<comment type="caution">
    <text evidence="10">The sequence shown here is derived from an EMBL/GenBank/DDBJ whole genome shotgun (WGS) entry which is preliminary data.</text>
</comment>
<evidence type="ECO:0000256" key="3">
    <source>
        <dbReference type="ARBA" id="ARBA00022679"/>
    </source>
</evidence>
<evidence type="ECO:0000256" key="1">
    <source>
        <dbReference type="ARBA" id="ARBA00012513"/>
    </source>
</evidence>
<keyword evidence="5 10" id="KW-0418">Kinase</keyword>
<dbReference type="EC" id="2.7.11.1" evidence="1"/>
<dbReference type="PANTHER" id="PTHR43289:SF6">
    <property type="entry name" value="SERINE_THREONINE-PROTEIN KINASE NEKL-3"/>
    <property type="match status" value="1"/>
</dbReference>
<organism evidence="10 11">
    <name type="scientific">Actinospica acidithermotolerans</name>
    <dbReference type="NCBI Taxonomy" id="2828514"/>
    <lineage>
        <taxon>Bacteria</taxon>
        <taxon>Bacillati</taxon>
        <taxon>Actinomycetota</taxon>
        <taxon>Actinomycetes</taxon>
        <taxon>Catenulisporales</taxon>
        <taxon>Actinospicaceae</taxon>
        <taxon>Actinospica</taxon>
    </lineage>
</organism>
<dbReference type="CDD" id="cd14014">
    <property type="entry name" value="STKc_PknB_like"/>
    <property type="match status" value="1"/>
</dbReference>
<keyword evidence="6 7" id="KW-0067">ATP-binding</keyword>
<keyword evidence="2 10" id="KW-0723">Serine/threonine-protein kinase</keyword>
<dbReference type="PROSITE" id="PS00108">
    <property type="entry name" value="PROTEIN_KINASE_ST"/>
    <property type="match status" value="1"/>
</dbReference>
<dbReference type="InterPro" id="IPR000719">
    <property type="entry name" value="Prot_kinase_dom"/>
</dbReference>
<proteinExistence type="predicted"/>